<keyword evidence="4" id="KW-1185">Reference proteome</keyword>
<evidence type="ECO:0000256" key="1">
    <source>
        <dbReference type="ARBA" id="ARBA00006499"/>
    </source>
</evidence>
<dbReference type="Gene3D" id="3.40.50.1820">
    <property type="entry name" value="alpha/beta hydrolase"/>
    <property type="match status" value="1"/>
</dbReference>
<organism evidence="3 4">
    <name type="scientific">Apodospora peruviana</name>
    <dbReference type="NCBI Taxonomy" id="516989"/>
    <lineage>
        <taxon>Eukaryota</taxon>
        <taxon>Fungi</taxon>
        <taxon>Dikarya</taxon>
        <taxon>Ascomycota</taxon>
        <taxon>Pezizomycotina</taxon>
        <taxon>Sordariomycetes</taxon>
        <taxon>Sordariomycetidae</taxon>
        <taxon>Sordariales</taxon>
        <taxon>Lasiosphaeriaceae</taxon>
        <taxon>Apodospora</taxon>
    </lineage>
</organism>
<accession>A0AAE0M059</accession>
<gene>
    <name evidence="3" type="ORF">B0H66DRAFT_349006</name>
</gene>
<protein>
    <submittedName>
        <fullName evidence="3">Alpha/Beta hydrolase protein</fullName>
    </submittedName>
</protein>
<dbReference type="GO" id="GO:0052689">
    <property type="term" value="F:carboxylic ester hydrolase activity"/>
    <property type="evidence" value="ECO:0007669"/>
    <property type="project" value="TreeGrafter"/>
</dbReference>
<dbReference type="AlphaFoldDB" id="A0AAE0M059"/>
<dbReference type="EMBL" id="JAUEDM010000007">
    <property type="protein sequence ID" value="KAK3313309.1"/>
    <property type="molecule type" value="Genomic_DNA"/>
</dbReference>
<evidence type="ECO:0000313" key="4">
    <source>
        <dbReference type="Proteomes" id="UP001283341"/>
    </source>
</evidence>
<reference evidence="3" key="2">
    <citation type="submission" date="2023-06" db="EMBL/GenBank/DDBJ databases">
        <authorList>
            <consortium name="Lawrence Berkeley National Laboratory"/>
            <person name="Haridas S."/>
            <person name="Hensen N."/>
            <person name="Bonometti L."/>
            <person name="Westerberg I."/>
            <person name="Brannstrom I.O."/>
            <person name="Guillou S."/>
            <person name="Cros-Aarteil S."/>
            <person name="Calhoun S."/>
            <person name="Kuo A."/>
            <person name="Mondo S."/>
            <person name="Pangilinan J."/>
            <person name="Riley R."/>
            <person name="Labutti K."/>
            <person name="Andreopoulos B."/>
            <person name="Lipzen A."/>
            <person name="Chen C."/>
            <person name="Yanf M."/>
            <person name="Daum C."/>
            <person name="Ng V."/>
            <person name="Clum A."/>
            <person name="Steindorff A."/>
            <person name="Ohm R."/>
            <person name="Martin F."/>
            <person name="Silar P."/>
            <person name="Natvig D."/>
            <person name="Lalanne C."/>
            <person name="Gautier V."/>
            <person name="Ament-Velasquez S.L."/>
            <person name="Kruys A."/>
            <person name="Hutchinson M.I."/>
            <person name="Powell A.J."/>
            <person name="Barry K."/>
            <person name="Miller A.N."/>
            <person name="Grigoriev I.V."/>
            <person name="Debuchy R."/>
            <person name="Gladieux P."/>
            <person name="Thoren M.H."/>
            <person name="Johannesson H."/>
        </authorList>
    </citation>
    <scope>NUCLEOTIDE SEQUENCE</scope>
    <source>
        <strain evidence="3">CBS 118394</strain>
    </source>
</reference>
<dbReference type="GO" id="GO:0005737">
    <property type="term" value="C:cytoplasm"/>
    <property type="evidence" value="ECO:0007669"/>
    <property type="project" value="TreeGrafter"/>
</dbReference>
<dbReference type="GO" id="GO:0008474">
    <property type="term" value="F:palmitoyl-(protein) hydrolase activity"/>
    <property type="evidence" value="ECO:0007669"/>
    <property type="project" value="TreeGrafter"/>
</dbReference>
<comment type="similarity">
    <text evidence="1">Belongs to the AB hydrolase superfamily. AB hydrolase 2 family.</text>
</comment>
<proteinExistence type="inferred from homology"/>
<reference evidence="3" key="1">
    <citation type="journal article" date="2023" name="Mol. Phylogenet. Evol.">
        <title>Genome-scale phylogeny and comparative genomics of the fungal order Sordariales.</title>
        <authorList>
            <person name="Hensen N."/>
            <person name="Bonometti L."/>
            <person name="Westerberg I."/>
            <person name="Brannstrom I.O."/>
            <person name="Guillou S."/>
            <person name="Cros-Aarteil S."/>
            <person name="Calhoun S."/>
            <person name="Haridas S."/>
            <person name="Kuo A."/>
            <person name="Mondo S."/>
            <person name="Pangilinan J."/>
            <person name="Riley R."/>
            <person name="LaButti K."/>
            <person name="Andreopoulos B."/>
            <person name="Lipzen A."/>
            <person name="Chen C."/>
            <person name="Yan M."/>
            <person name="Daum C."/>
            <person name="Ng V."/>
            <person name="Clum A."/>
            <person name="Steindorff A."/>
            <person name="Ohm R.A."/>
            <person name="Martin F."/>
            <person name="Silar P."/>
            <person name="Natvig D.O."/>
            <person name="Lalanne C."/>
            <person name="Gautier V."/>
            <person name="Ament-Velasquez S.L."/>
            <person name="Kruys A."/>
            <person name="Hutchinson M.I."/>
            <person name="Powell A.J."/>
            <person name="Barry K."/>
            <person name="Miller A.N."/>
            <person name="Grigoriev I.V."/>
            <person name="Debuchy R."/>
            <person name="Gladieux P."/>
            <person name="Hiltunen Thoren M."/>
            <person name="Johannesson H."/>
        </authorList>
    </citation>
    <scope>NUCLEOTIDE SEQUENCE</scope>
    <source>
        <strain evidence="3">CBS 118394</strain>
    </source>
</reference>
<dbReference type="InterPro" id="IPR003140">
    <property type="entry name" value="PLipase/COase/thioEstase"/>
</dbReference>
<dbReference type="InterPro" id="IPR050565">
    <property type="entry name" value="LYPA1-2/EST-like"/>
</dbReference>
<sequence length="291" mass="31831">MEAKSATSSEATNSFGPIHIIEPKAQHSYTAILLHGRGSDGEEFAQELLDSKLSDQKTLPEKLPGWRWVFPSSPELWSTAFEEDMPAWFEAHSLTDVTARQDLQMPGIAASVRYLDTVLNDEIERLGGISEKVVLGGISQGSAVGMWTLLRSGATGSSLSRRLGAFVGASTWLPFGANIQHLFDKDAIDSKDGSKSNEVDMFVNSLLGPLKDALAHPDGYDEFLSTPVFLGHGSDDAYVDIELGRQAKDVLSRIGLTVEWKEYSGSEQEGHWLKVPEEVDDIANFLATIMM</sequence>
<comment type="caution">
    <text evidence="3">The sequence shown here is derived from an EMBL/GenBank/DDBJ whole genome shotgun (WGS) entry which is preliminary data.</text>
</comment>
<keyword evidence="3" id="KW-0378">Hydrolase</keyword>
<feature type="domain" description="Phospholipase/carboxylesterase/thioesterase" evidence="2">
    <location>
        <begin position="19"/>
        <end position="179"/>
    </location>
</feature>
<dbReference type="SUPFAM" id="SSF53474">
    <property type="entry name" value="alpha/beta-Hydrolases"/>
    <property type="match status" value="1"/>
</dbReference>
<dbReference type="Pfam" id="PF02230">
    <property type="entry name" value="Abhydrolase_2"/>
    <property type="match status" value="2"/>
</dbReference>
<dbReference type="InterPro" id="IPR029058">
    <property type="entry name" value="AB_hydrolase_fold"/>
</dbReference>
<evidence type="ECO:0000259" key="2">
    <source>
        <dbReference type="Pfam" id="PF02230"/>
    </source>
</evidence>
<evidence type="ECO:0000313" key="3">
    <source>
        <dbReference type="EMBL" id="KAK3313309.1"/>
    </source>
</evidence>
<dbReference type="PANTHER" id="PTHR10655">
    <property type="entry name" value="LYSOPHOSPHOLIPASE-RELATED"/>
    <property type="match status" value="1"/>
</dbReference>
<feature type="domain" description="Phospholipase/carboxylesterase/thioesterase" evidence="2">
    <location>
        <begin position="225"/>
        <end position="288"/>
    </location>
</feature>
<dbReference type="PANTHER" id="PTHR10655:SF63">
    <property type="entry name" value="PHOSPHOLIPASE_CARBOXYLESTERASE_THIOESTERASE DOMAIN-CONTAINING PROTEIN"/>
    <property type="match status" value="1"/>
</dbReference>
<dbReference type="Proteomes" id="UP001283341">
    <property type="component" value="Unassembled WGS sequence"/>
</dbReference>
<name>A0AAE0M059_9PEZI</name>